<keyword evidence="3" id="KW-0408">Iron</keyword>
<dbReference type="InterPro" id="IPR012312">
    <property type="entry name" value="Hemerythrin-like"/>
</dbReference>
<dbReference type="EMBL" id="DWVZ01000189">
    <property type="protein sequence ID" value="HJC64634.1"/>
    <property type="molecule type" value="Genomic_DNA"/>
</dbReference>
<reference evidence="5" key="2">
    <citation type="submission" date="2021-04" db="EMBL/GenBank/DDBJ databases">
        <authorList>
            <person name="Gilroy R."/>
        </authorList>
    </citation>
    <scope>NUCLEOTIDE SEQUENCE</scope>
    <source>
        <strain evidence="5">ChiBcec2-3848</strain>
    </source>
</reference>
<accession>A0A9D2PPC1</accession>
<protein>
    <submittedName>
        <fullName evidence="5">Hemerythrin family protein</fullName>
    </submittedName>
</protein>
<sequence>MRAEFDETLVTGNDMIDSQHKELISRINQLLDSCEEGQGKIKAVKMLDYLLDYTEFHFEAEEKLQEEIQYPGIQEHKAKHAEFKQAVKELQEMLEEEEGPTEAFTAQVQKNVVDWLFEHIKGFDRSVAEYKFMNANADRL</sequence>
<dbReference type="CDD" id="cd12107">
    <property type="entry name" value="Hemerythrin"/>
    <property type="match status" value="1"/>
</dbReference>
<reference evidence="5" key="1">
    <citation type="journal article" date="2021" name="PeerJ">
        <title>Extensive microbial diversity within the chicken gut microbiome revealed by metagenomics and culture.</title>
        <authorList>
            <person name="Gilroy R."/>
            <person name="Ravi A."/>
            <person name="Getino M."/>
            <person name="Pursley I."/>
            <person name="Horton D.L."/>
            <person name="Alikhan N.F."/>
            <person name="Baker D."/>
            <person name="Gharbi K."/>
            <person name="Hall N."/>
            <person name="Watson M."/>
            <person name="Adriaenssens E.M."/>
            <person name="Foster-Nyarko E."/>
            <person name="Jarju S."/>
            <person name="Secka A."/>
            <person name="Antonio M."/>
            <person name="Oren A."/>
            <person name="Chaudhuri R.R."/>
            <person name="La Ragione R."/>
            <person name="Hildebrand F."/>
            <person name="Pallen M.J."/>
        </authorList>
    </citation>
    <scope>NUCLEOTIDE SEQUENCE</scope>
    <source>
        <strain evidence="5">ChiBcec2-3848</strain>
    </source>
</reference>
<dbReference type="InterPro" id="IPR012827">
    <property type="entry name" value="Hemerythrin_metal-bd"/>
</dbReference>
<evidence type="ECO:0000313" key="5">
    <source>
        <dbReference type="EMBL" id="HJC64634.1"/>
    </source>
</evidence>
<dbReference type="Gene3D" id="1.20.120.50">
    <property type="entry name" value="Hemerythrin-like"/>
    <property type="match status" value="1"/>
</dbReference>
<proteinExistence type="inferred from homology"/>
<dbReference type="Pfam" id="PF01814">
    <property type="entry name" value="Hemerythrin"/>
    <property type="match status" value="1"/>
</dbReference>
<evidence type="ECO:0000259" key="4">
    <source>
        <dbReference type="Pfam" id="PF01814"/>
    </source>
</evidence>
<comment type="caution">
    <text evidence="5">The sequence shown here is derived from an EMBL/GenBank/DDBJ whole genome shotgun (WGS) entry which is preliminary data.</text>
</comment>
<evidence type="ECO:0000256" key="1">
    <source>
        <dbReference type="ARBA" id="ARBA00010587"/>
    </source>
</evidence>
<name>A0A9D2PPC1_9FIRM</name>
<dbReference type="Proteomes" id="UP000823886">
    <property type="component" value="Unassembled WGS sequence"/>
</dbReference>
<dbReference type="PANTHER" id="PTHR37164">
    <property type="entry name" value="BACTERIOHEMERYTHRIN"/>
    <property type="match status" value="1"/>
</dbReference>
<evidence type="ECO:0000256" key="2">
    <source>
        <dbReference type="ARBA" id="ARBA00022723"/>
    </source>
</evidence>
<dbReference type="NCBIfam" id="NF033749">
    <property type="entry name" value="bact_hemeryth"/>
    <property type="match status" value="1"/>
</dbReference>
<dbReference type="AlphaFoldDB" id="A0A9D2PPC1"/>
<organism evidence="5 6">
    <name type="scientific">Candidatus Blautia merdavium</name>
    <dbReference type="NCBI Taxonomy" id="2838494"/>
    <lineage>
        <taxon>Bacteria</taxon>
        <taxon>Bacillati</taxon>
        <taxon>Bacillota</taxon>
        <taxon>Clostridia</taxon>
        <taxon>Lachnospirales</taxon>
        <taxon>Lachnospiraceae</taxon>
        <taxon>Blautia</taxon>
    </lineage>
</organism>
<comment type="similarity">
    <text evidence="1">Belongs to the hemerythrin family.</text>
</comment>
<dbReference type="SUPFAM" id="SSF47188">
    <property type="entry name" value="Hemerythrin-like"/>
    <property type="match status" value="1"/>
</dbReference>
<dbReference type="InterPro" id="IPR035938">
    <property type="entry name" value="Hemerythrin-like_sf"/>
</dbReference>
<evidence type="ECO:0000313" key="6">
    <source>
        <dbReference type="Proteomes" id="UP000823886"/>
    </source>
</evidence>
<keyword evidence="2" id="KW-0479">Metal-binding</keyword>
<dbReference type="GO" id="GO:0046872">
    <property type="term" value="F:metal ion binding"/>
    <property type="evidence" value="ECO:0007669"/>
    <property type="project" value="UniProtKB-KW"/>
</dbReference>
<gene>
    <name evidence="5" type="ORF">H9753_13655</name>
</gene>
<feature type="domain" description="Hemerythrin-like" evidence="4">
    <location>
        <begin position="12"/>
        <end position="124"/>
    </location>
</feature>
<dbReference type="InterPro" id="IPR050669">
    <property type="entry name" value="Hemerythrin"/>
</dbReference>
<dbReference type="NCBIfam" id="TIGR02481">
    <property type="entry name" value="hemeryth_dom"/>
    <property type="match status" value="1"/>
</dbReference>
<dbReference type="PANTHER" id="PTHR37164:SF1">
    <property type="entry name" value="BACTERIOHEMERYTHRIN"/>
    <property type="match status" value="1"/>
</dbReference>
<evidence type="ECO:0000256" key="3">
    <source>
        <dbReference type="ARBA" id="ARBA00023004"/>
    </source>
</evidence>